<feature type="region of interest" description="Disordered" evidence="4">
    <location>
        <begin position="233"/>
        <end position="256"/>
    </location>
</feature>
<keyword evidence="1" id="KW-0479">Metal-binding</keyword>
<feature type="compositionally biased region" description="Basic residues" evidence="4">
    <location>
        <begin position="466"/>
        <end position="477"/>
    </location>
</feature>
<evidence type="ECO:0000256" key="3">
    <source>
        <dbReference type="ARBA" id="ARBA00022833"/>
    </source>
</evidence>
<feature type="compositionally biased region" description="Basic and acidic residues" evidence="4">
    <location>
        <begin position="1"/>
        <end position="11"/>
    </location>
</feature>
<feature type="region of interest" description="Disordered" evidence="4">
    <location>
        <begin position="764"/>
        <end position="825"/>
    </location>
</feature>
<feature type="compositionally biased region" description="Basic and acidic residues" evidence="4">
    <location>
        <begin position="478"/>
        <end position="494"/>
    </location>
</feature>
<feature type="region of interest" description="Disordered" evidence="4">
    <location>
        <begin position="662"/>
        <end position="683"/>
    </location>
</feature>
<evidence type="ECO:0000256" key="1">
    <source>
        <dbReference type="ARBA" id="ARBA00022723"/>
    </source>
</evidence>
<evidence type="ECO:0000313" key="6">
    <source>
        <dbReference type="Proteomes" id="UP000034805"/>
    </source>
</evidence>
<gene>
    <name evidence="5" type="ORF">Z043_120136</name>
</gene>
<evidence type="ECO:0000256" key="4">
    <source>
        <dbReference type="SAM" id="MobiDB-lite"/>
    </source>
</evidence>
<comment type="caution">
    <text evidence="5">The sequence shown here is derived from an EMBL/GenBank/DDBJ whole genome shotgun (WGS) entry which is preliminary data.</text>
</comment>
<dbReference type="STRING" id="113540.ENSSFOP00015015897"/>
<sequence length="945" mass="104415">RLKELKQREFARNVASKSWKDERKQERALKRLHRLAELRQRSDCGPGSGPKFRTTTVTARDQYAQRIPSERDCRSSSRPLCPVPSGASAAVTRCPLGLPLHREPPHGRKKQSATGRDHSSRRLGISFCFSRKAQLKLESCASVFSDGAEEASGDRRAFQRLRGRRSSEAFPFRTPSPGDGAGKGAHRADDDRKRITSANRQDSPVIASPASPECPDMVYQLRELGQRPISEVEYKGSHRSKRNSSRGTCVPDGPAEVEAVPHPRAAIVAQEPLRSPGSAAMARSCENTKVNDSRKYVTEDCAPGQRRIVADGDLNKNQVSFVNVLSKDGEAMLKWPKELLCYTKSEPYVSYSCNPLYFTFYRSRSKPNGNESTREAEPDHSNGDEVTDNAEGKNATFHFQSHPENKPGVSKPKRAKHHKARKTQCLKSDAVGRVGAACMQNANSQMECLARFEGPQAEASQNKCERAKRSRLGKRQRSFKEETSDQSDTAERSLRSLVRSLSVSSSKKKKHQTVNSEEQSLGGGPFPGPVRFSMKSSRFKCHRITSHRNRVNKKHRPGGFLSDLSSDSEEPPYLSGKYSSPPRSSHDLSPKRWSYSREDNGMARTWSGSSGSDTSSNLARGCRRSADTHACHRMRFLWEGCSWDTDLGQSVCNNGKVDWKMRTRGGQSPSSWSSGSTSDLSRDNRIEPHLHRIVRKRARSFDDPQVTYVDVKSSHGKSSSVTRDEPSFAKLSLFQNVKIPHDLRGNSSALSVITKDQLIAPNVNATNQSVDKPANDKNSVRKKESQERSGVNGEEYRQSEPTGEQREPRDSFESPKPAPGSKWPKYLYRSFTTQPRIWSRTDRGAVGKPGLHPLAQPRLAAVPLPAVGPALFPALLPGPPLQLVPASAFHPAHVTLHPIPHGPLLPALLGPTPLAAAAASALHLHPLLQPLFPGQNLQPHPGPTA</sequence>
<dbReference type="GO" id="GO:0005634">
    <property type="term" value="C:nucleus"/>
    <property type="evidence" value="ECO:0007669"/>
    <property type="project" value="TreeGrafter"/>
</dbReference>
<name>A0A0P7Y7W0_SCLFO</name>
<dbReference type="GO" id="GO:0008270">
    <property type="term" value="F:zinc ion binding"/>
    <property type="evidence" value="ECO:0007669"/>
    <property type="project" value="UniProtKB-KW"/>
</dbReference>
<feature type="compositionally biased region" description="Low complexity" evidence="4">
    <location>
        <begin position="495"/>
        <end position="505"/>
    </location>
</feature>
<feature type="compositionally biased region" description="Low complexity" evidence="4">
    <location>
        <begin position="668"/>
        <end position="679"/>
    </location>
</feature>
<feature type="compositionally biased region" description="Basic residues" evidence="4">
    <location>
        <begin position="544"/>
        <end position="557"/>
    </location>
</feature>
<accession>A0A0P7Y7W0</accession>
<keyword evidence="3" id="KW-0862">Zinc</keyword>
<proteinExistence type="predicted"/>
<feature type="region of interest" description="Disordered" evidence="4">
    <location>
        <begin position="364"/>
        <end position="426"/>
    </location>
</feature>
<feature type="region of interest" description="Disordered" evidence="4">
    <location>
        <begin position="146"/>
        <end position="214"/>
    </location>
</feature>
<organism evidence="5 6">
    <name type="scientific">Scleropages formosus</name>
    <name type="common">Asian bonytongue</name>
    <name type="synonym">Osteoglossum formosum</name>
    <dbReference type="NCBI Taxonomy" id="113540"/>
    <lineage>
        <taxon>Eukaryota</taxon>
        <taxon>Metazoa</taxon>
        <taxon>Chordata</taxon>
        <taxon>Craniata</taxon>
        <taxon>Vertebrata</taxon>
        <taxon>Euteleostomi</taxon>
        <taxon>Actinopterygii</taxon>
        <taxon>Neopterygii</taxon>
        <taxon>Teleostei</taxon>
        <taxon>Osteoglossocephala</taxon>
        <taxon>Osteoglossomorpha</taxon>
        <taxon>Osteoglossiformes</taxon>
        <taxon>Osteoglossidae</taxon>
        <taxon>Scleropages</taxon>
    </lineage>
</organism>
<feature type="compositionally biased region" description="Basic and acidic residues" evidence="4">
    <location>
        <begin position="584"/>
        <end position="596"/>
    </location>
</feature>
<dbReference type="EMBL" id="JARO02009346">
    <property type="protein sequence ID" value="KPP61735.1"/>
    <property type="molecule type" value="Genomic_DNA"/>
</dbReference>
<evidence type="ECO:0000313" key="5">
    <source>
        <dbReference type="EMBL" id="KPP61735.1"/>
    </source>
</evidence>
<dbReference type="Proteomes" id="UP000034805">
    <property type="component" value="Unassembled WGS sequence"/>
</dbReference>
<dbReference type="AlphaFoldDB" id="A0A0P7Y7W0"/>
<keyword evidence="2" id="KW-0863">Zinc-finger</keyword>
<evidence type="ECO:0000256" key="2">
    <source>
        <dbReference type="ARBA" id="ARBA00022771"/>
    </source>
</evidence>
<feature type="compositionally biased region" description="Basic and acidic residues" evidence="4">
    <location>
        <begin position="773"/>
        <end position="787"/>
    </location>
</feature>
<dbReference type="PANTHER" id="PTHR17614">
    <property type="entry name" value="ZINC FINGER-CONTAINING"/>
    <property type="match status" value="1"/>
</dbReference>
<protein>
    <submittedName>
        <fullName evidence="5">Zinc finger protein 804B-like</fullName>
    </submittedName>
</protein>
<feature type="region of interest" description="Disordered" evidence="4">
    <location>
        <begin position="544"/>
        <end position="596"/>
    </location>
</feature>
<feature type="compositionally biased region" description="Basic and acidic residues" evidence="4">
    <location>
        <begin position="794"/>
        <end position="813"/>
    </location>
</feature>
<feature type="compositionally biased region" description="Basic residues" evidence="4">
    <location>
        <begin position="411"/>
        <end position="424"/>
    </location>
</feature>
<feature type="region of interest" description="Disordered" evidence="4">
    <location>
        <begin position="1"/>
        <end position="24"/>
    </location>
</feature>
<feature type="compositionally biased region" description="Basic and acidic residues" evidence="4">
    <location>
        <begin position="372"/>
        <end position="383"/>
    </location>
</feature>
<dbReference type="InterPro" id="IPR052445">
    <property type="entry name" value="ZnF-G_patch_domain"/>
</dbReference>
<feature type="region of interest" description="Disordered" evidence="4">
    <location>
        <begin position="97"/>
        <end position="119"/>
    </location>
</feature>
<reference evidence="5 6" key="1">
    <citation type="submission" date="2015-08" db="EMBL/GenBank/DDBJ databases">
        <title>The genome of the Asian arowana (Scleropages formosus).</title>
        <authorList>
            <person name="Tan M.H."/>
            <person name="Gan H.M."/>
            <person name="Croft L.J."/>
            <person name="Austin C.M."/>
        </authorList>
    </citation>
    <scope>NUCLEOTIDE SEQUENCE [LARGE SCALE GENOMIC DNA]</scope>
    <source>
        <strain evidence="5">Aro1</strain>
    </source>
</reference>
<dbReference type="PANTHER" id="PTHR17614:SF12">
    <property type="entry name" value="ZINC FINGER PROTEIN 804B"/>
    <property type="match status" value="1"/>
</dbReference>
<feature type="region of interest" description="Disordered" evidence="4">
    <location>
        <begin position="455"/>
        <end position="529"/>
    </location>
</feature>
<feature type="non-terminal residue" evidence="5">
    <location>
        <position position="1"/>
    </location>
</feature>